<gene>
    <name evidence="1" type="ORF">Cvel_21280</name>
</gene>
<dbReference type="Gene3D" id="3.10.450.50">
    <property type="match status" value="2"/>
</dbReference>
<dbReference type="InterPro" id="IPR032710">
    <property type="entry name" value="NTF2-like_dom_sf"/>
</dbReference>
<dbReference type="AlphaFoldDB" id="A0A0G4GCT2"/>
<dbReference type="Pfam" id="PF07366">
    <property type="entry name" value="SnoaL"/>
    <property type="match status" value="2"/>
</dbReference>
<dbReference type="InterPro" id="IPR009959">
    <property type="entry name" value="Cyclase_SnoaL-like"/>
</dbReference>
<dbReference type="GO" id="GO:0030638">
    <property type="term" value="P:polyketide metabolic process"/>
    <property type="evidence" value="ECO:0007669"/>
    <property type="project" value="InterPro"/>
</dbReference>
<dbReference type="VEuPathDB" id="CryptoDB:Cvel_21280"/>
<evidence type="ECO:0000313" key="1">
    <source>
        <dbReference type="EMBL" id="CEM26954.1"/>
    </source>
</evidence>
<name>A0A0G4GCT2_9ALVE</name>
<accession>A0A0G4GCT2</accession>
<organism evidence="1">
    <name type="scientific">Chromera velia CCMP2878</name>
    <dbReference type="NCBI Taxonomy" id="1169474"/>
    <lineage>
        <taxon>Eukaryota</taxon>
        <taxon>Sar</taxon>
        <taxon>Alveolata</taxon>
        <taxon>Colpodellida</taxon>
        <taxon>Chromeraceae</taxon>
        <taxon>Chromera</taxon>
    </lineage>
</organism>
<protein>
    <recommendedName>
        <fullName evidence="2">SnoaL-like domain-containing protein</fullName>
    </recommendedName>
</protein>
<proteinExistence type="predicted"/>
<sequence length="402" mass="45160">MTDSHTTKRVKLTDVLDVSQVTQAYSTDICCVLNPKKPRCMPMPGFDETFVDIVDFILRITYWIWHEKKVDLCRDYYSTECAIHTMAGDIQGAEAVVKNTWQTLEAFPDRTLDGENVVWSVENEYDKSGEKVVYYSSHLIVSRMTNLGESEFGPPTGVRARIRTVADCVCTENKVVEEWLMRDNHLLVTTLGFKPEEVALKQAKKDLSEGGTNLLVFLEPERERVRQQAIDMSITVPPAKPTDDPAALARALFCTLWQKQEHDKIGSFYDFRVTAHLTAGRELYGTVELSEYLRDFQSGLTDIRIAVDHVACVPFLNIHTGAVDAAIRWTLVAEHSGDSKVLGGASGASVYILGSSHFRIIEGRVREEWTVFDELALLRQVATKRLLSPQESPNRARSVAGS</sequence>
<evidence type="ECO:0008006" key="2">
    <source>
        <dbReference type="Google" id="ProtNLM"/>
    </source>
</evidence>
<reference evidence="1" key="1">
    <citation type="submission" date="2014-11" db="EMBL/GenBank/DDBJ databases">
        <authorList>
            <person name="Otto D Thomas"/>
            <person name="Naeem Raeece"/>
        </authorList>
    </citation>
    <scope>NUCLEOTIDE SEQUENCE</scope>
</reference>
<dbReference type="SUPFAM" id="SSF54427">
    <property type="entry name" value="NTF2-like"/>
    <property type="match status" value="2"/>
</dbReference>
<dbReference type="EMBL" id="CDMZ01001083">
    <property type="protein sequence ID" value="CEM26954.1"/>
    <property type="molecule type" value="Genomic_DNA"/>
</dbReference>